<dbReference type="GO" id="GO:0016787">
    <property type="term" value="F:hydrolase activity"/>
    <property type="evidence" value="ECO:0007669"/>
    <property type="project" value="UniProtKB-KW"/>
</dbReference>
<proteinExistence type="inferred from homology"/>
<keyword evidence="2" id="KW-0680">Restriction system</keyword>
<comment type="caution">
    <text evidence="5">The sequence shown here is derived from an EMBL/GenBank/DDBJ whole genome shotgun (WGS) entry which is preliminary data.</text>
</comment>
<evidence type="ECO:0000256" key="2">
    <source>
        <dbReference type="ARBA" id="ARBA00022747"/>
    </source>
</evidence>
<dbReference type="Proteomes" id="UP001589789">
    <property type="component" value="Unassembled WGS sequence"/>
</dbReference>
<evidence type="ECO:0000256" key="1">
    <source>
        <dbReference type="ARBA" id="ARBA00010923"/>
    </source>
</evidence>
<dbReference type="Pfam" id="PF01420">
    <property type="entry name" value="Methylase_S"/>
    <property type="match status" value="2"/>
</dbReference>
<feature type="domain" description="Type I restriction modification DNA specificity" evidence="4">
    <location>
        <begin position="376"/>
        <end position="551"/>
    </location>
</feature>
<gene>
    <name evidence="5" type="ORF">ACFFIC_29570</name>
</gene>
<dbReference type="InterPro" id="IPR051212">
    <property type="entry name" value="Type-I_RE_S_subunit"/>
</dbReference>
<dbReference type="EMBL" id="JBHLVZ010000117">
    <property type="protein sequence ID" value="MFC0389660.1"/>
    <property type="molecule type" value="Genomic_DNA"/>
</dbReference>
<evidence type="ECO:0000313" key="6">
    <source>
        <dbReference type="Proteomes" id="UP001589789"/>
    </source>
</evidence>
<evidence type="ECO:0000313" key="5">
    <source>
        <dbReference type="EMBL" id="MFC0389660.1"/>
    </source>
</evidence>
<comment type="similarity">
    <text evidence="1">Belongs to the type-I restriction system S methylase family.</text>
</comment>
<dbReference type="GO" id="GO:0004519">
    <property type="term" value="F:endonuclease activity"/>
    <property type="evidence" value="ECO:0007669"/>
    <property type="project" value="UniProtKB-KW"/>
</dbReference>
<dbReference type="CDD" id="cd17253">
    <property type="entry name" value="RMtype1_S_Eco933I-TRD2-CR2_like"/>
    <property type="match status" value="1"/>
</dbReference>
<evidence type="ECO:0000259" key="4">
    <source>
        <dbReference type="Pfam" id="PF01420"/>
    </source>
</evidence>
<dbReference type="Gene3D" id="3.90.220.20">
    <property type="entry name" value="DNA methylase specificity domains"/>
    <property type="match status" value="2"/>
</dbReference>
<keyword evidence="6" id="KW-1185">Reference proteome</keyword>
<keyword evidence="5" id="KW-0255">Endonuclease</keyword>
<dbReference type="RefSeq" id="WP_377057207.1">
    <property type="nucleotide sequence ID" value="NZ_JBHLVZ010000117.1"/>
</dbReference>
<keyword evidence="5" id="KW-0540">Nuclease</keyword>
<feature type="domain" description="Type I restriction modification DNA specificity" evidence="4">
    <location>
        <begin position="84"/>
        <end position="262"/>
    </location>
</feature>
<reference evidence="5 6" key="1">
    <citation type="submission" date="2024-09" db="EMBL/GenBank/DDBJ databases">
        <authorList>
            <person name="Sun Q."/>
            <person name="Mori K."/>
        </authorList>
    </citation>
    <scope>NUCLEOTIDE SEQUENCE [LARGE SCALE GENOMIC DNA]</scope>
    <source>
        <strain evidence="5 6">CCM 7468</strain>
    </source>
</reference>
<sequence length="584" mass="64318">MRAEALLAHYARITEAPDAIARLRRFVLDLAMRGKLVPQDPKEEHASELLKRIGLEKSGLPGTPVRGRRVEGRSRTTDFEFALPSGWAVSTLGEVALKIADGAHQTPTYVGSGVPFVSVKDFSGGKLNLSNTRFITESEHRELYRRCDPRRGDLLIGRIGTLGRAVVVDTDIEFSLFVSVGLIRLSLANVVPHFLRFLLNSPLVEAEFDRIKIGGGTHTNKLNLGDLKTVAIPLPPLAEQHRIVAKVDELMALCDRLEAARTAREATRDRLAAASLARLNTPDPDTLLADARFALDALPALTKRPDQIKQLRQTILNLAVRGKLVPQEVGDEPAAKLLRRLRAAQSDALATEGIRARQPVQALQREELWFDVPPAWELTHFDEVFVIVSGVTKGQRVPANEAVEAPYLRVANVQRGFLDLAVMKTLTVRAADVERYALRADDLLMTEGGDWDKLGRTAVWRDEVAGCIHQNHVFRVRPPSKDIASEWVAIYANSPLGRTFFEDASKQTTNLASINMTQLRGCPLPLPPLAEQHRIVAKVDALMAFCDQLEASLATASTTRAKLLEASLRDALLPAEEALLEAAQ</sequence>
<keyword evidence="5" id="KW-0378">Hydrolase</keyword>
<dbReference type="CDD" id="cd17246">
    <property type="entry name" value="RMtype1_S_SonII-TRD2-CR2_like"/>
    <property type="match status" value="1"/>
</dbReference>
<dbReference type="PANTHER" id="PTHR43140">
    <property type="entry name" value="TYPE-1 RESTRICTION ENZYME ECOKI SPECIFICITY PROTEIN"/>
    <property type="match status" value="1"/>
</dbReference>
<dbReference type="PANTHER" id="PTHR43140:SF1">
    <property type="entry name" value="TYPE I RESTRICTION ENZYME ECOKI SPECIFICITY SUBUNIT"/>
    <property type="match status" value="1"/>
</dbReference>
<dbReference type="SUPFAM" id="SSF116734">
    <property type="entry name" value="DNA methylase specificity domain"/>
    <property type="match status" value="2"/>
</dbReference>
<protein>
    <submittedName>
        <fullName evidence="5">Restriction endonuclease subunit S</fullName>
        <ecNumber evidence="5">3.1.21.-</ecNumber>
    </submittedName>
</protein>
<dbReference type="InterPro" id="IPR044946">
    <property type="entry name" value="Restrct_endonuc_typeI_TRD_sf"/>
</dbReference>
<dbReference type="EC" id="3.1.21.-" evidence="5"/>
<organism evidence="5 6">
    <name type="scientific">Muricoccus vinaceus</name>
    <dbReference type="NCBI Taxonomy" id="424704"/>
    <lineage>
        <taxon>Bacteria</taxon>
        <taxon>Pseudomonadati</taxon>
        <taxon>Pseudomonadota</taxon>
        <taxon>Alphaproteobacteria</taxon>
        <taxon>Acetobacterales</taxon>
        <taxon>Roseomonadaceae</taxon>
        <taxon>Muricoccus</taxon>
    </lineage>
</organism>
<name>A0ABV6J194_9PROT</name>
<dbReference type="InterPro" id="IPR000055">
    <property type="entry name" value="Restrct_endonuc_typeI_TRD"/>
</dbReference>
<accession>A0ABV6J194</accession>
<evidence type="ECO:0000256" key="3">
    <source>
        <dbReference type="ARBA" id="ARBA00023125"/>
    </source>
</evidence>
<keyword evidence="3" id="KW-0238">DNA-binding</keyword>